<dbReference type="Proteomes" id="UP000012429">
    <property type="component" value="Unassembled WGS sequence"/>
</dbReference>
<name>N6U4L4_9HYPH</name>
<dbReference type="RefSeq" id="WP_004125164.1">
    <property type="nucleotide sequence ID" value="NZ_AQHN01000084.1"/>
</dbReference>
<protein>
    <recommendedName>
        <fullName evidence="3">Flavodoxin-like fold domain-containing protein</fullName>
    </recommendedName>
</protein>
<dbReference type="SUPFAM" id="SSF52218">
    <property type="entry name" value="Flavoproteins"/>
    <property type="match status" value="1"/>
</dbReference>
<dbReference type="PANTHER" id="PTHR10204:SF34">
    <property type="entry name" value="NAD(P)H DEHYDROGENASE [QUINONE] 1 ISOFORM 1"/>
    <property type="match status" value="1"/>
</dbReference>
<evidence type="ECO:0000256" key="1">
    <source>
        <dbReference type="ARBA" id="ARBA00006252"/>
    </source>
</evidence>
<evidence type="ECO:0000259" key="3">
    <source>
        <dbReference type="Pfam" id="PF02525"/>
    </source>
</evidence>
<sequence length="189" mass="21150">MIIEAHPDGRQGHICGALADSYADGAAQAGFTLRRLDISQLDFPLLRSREAFENGPVPDVLVAASEAIQWAEHIVLVFPLWLGTMPALLKAFLEQVFRPGIAFQYAERGATRKLLGGCTARIIVTMGMPTIVYRFWFGAHGTEVLRRSILNFCGIRPVRQTFFGMIERASPEERSRWLKKMEMLGRQGS</sequence>
<dbReference type="InterPro" id="IPR051545">
    <property type="entry name" value="NAD(P)H_dehydrogenase_qn"/>
</dbReference>
<organism evidence="4 5">
    <name type="scientific">Rhizobium freirei PRF 81</name>
    <dbReference type="NCBI Taxonomy" id="363754"/>
    <lineage>
        <taxon>Bacteria</taxon>
        <taxon>Pseudomonadati</taxon>
        <taxon>Pseudomonadota</taxon>
        <taxon>Alphaproteobacteria</taxon>
        <taxon>Hyphomicrobiales</taxon>
        <taxon>Rhizobiaceae</taxon>
        <taxon>Rhizobium/Agrobacterium group</taxon>
        <taxon>Rhizobium</taxon>
    </lineage>
</organism>
<keyword evidence="5" id="KW-1185">Reference proteome</keyword>
<keyword evidence="2" id="KW-0560">Oxidoreductase</keyword>
<dbReference type="EMBL" id="AQHN01000084">
    <property type="protein sequence ID" value="ENN85268.1"/>
    <property type="molecule type" value="Genomic_DNA"/>
</dbReference>
<comment type="caution">
    <text evidence="4">The sequence shown here is derived from an EMBL/GenBank/DDBJ whole genome shotgun (WGS) entry which is preliminary data.</text>
</comment>
<proteinExistence type="inferred from homology"/>
<evidence type="ECO:0000313" key="5">
    <source>
        <dbReference type="Proteomes" id="UP000012429"/>
    </source>
</evidence>
<dbReference type="GO" id="GO:0003955">
    <property type="term" value="F:NAD(P)H dehydrogenase (quinone) activity"/>
    <property type="evidence" value="ECO:0007669"/>
    <property type="project" value="TreeGrafter"/>
</dbReference>
<dbReference type="Gene3D" id="3.40.50.360">
    <property type="match status" value="1"/>
</dbReference>
<dbReference type="PANTHER" id="PTHR10204">
    <property type="entry name" value="NAD P H OXIDOREDUCTASE-RELATED"/>
    <property type="match status" value="1"/>
</dbReference>
<accession>N6U4L4</accession>
<dbReference type="InterPro" id="IPR003680">
    <property type="entry name" value="Flavodoxin_fold"/>
</dbReference>
<feature type="domain" description="Flavodoxin-like fold" evidence="3">
    <location>
        <begin position="2"/>
        <end position="173"/>
    </location>
</feature>
<dbReference type="GO" id="GO:0005829">
    <property type="term" value="C:cytosol"/>
    <property type="evidence" value="ECO:0007669"/>
    <property type="project" value="TreeGrafter"/>
</dbReference>
<comment type="similarity">
    <text evidence="1">Belongs to the NAD(P)H dehydrogenase (quinone) family.</text>
</comment>
<dbReference type="Pfam" id="PF02525">
    <property type="entry name" value="Flavodoxin_2"/>
    <property type="match status" value="1"/>
</dbReference>
<reference evidence="4 5" key="1">
    <citation type="journal article" date="2012" name="BMC Genomics">
        <title>Genomic basis of broad host range and environmental adaptability of Rhizobium tropici CIAT 899 and Rhizobium sp. PRF 81 which are used in inoculants for common bean (Phaseolus vulgaris L.).</title>
        <authorList>
            <person name="Ormeno-Orrillo E."/>
            <person name="Menna P."/>
            <person name="Almeida L.G."/>
            <person name="Ollero F.J."/>
            <person name="Nicolas M.F."/>
            <person name="Pains Rodrigues E."/>
            <person name="Shigueyoshi Nakatani A."/>
            <person name="Silva Batista J.S."/>
            <person name="Oliveira Chueire L.M."/>
            <person name="Souza R.C."/>
            <person name="Ribeiro Vasconcelos A.T."/>
            <person name="Megias M."/>
            <person name="Hungria M."/>
            <person name="Martinez-Romero E."/>
        </authorList>
    </citation>
    <scope>NUCLEOTIDE SEQUENCE [LARGE SCALE GENOMIC DNA]</scope>
    <source>
        <strain evidence="4 5">PRF 81</strain>
    </source>
</reference>
<evidence type="ECO:0000313" key="4">
    <source>
        <dbReference type="EMBL" id="ENN85268.1"/>
    </source>
</evidence>
<evidence type="ECO:0000256" key="2">
    <source>
        <dbReference type="ARBA" id="ARBA00023002"/>
    </source>
</evidence>
<dbReference type="AlphaFoldDB" id="N6U4L4"/>
<gene>
    <name evidence="4" type="ORF">RHSP_54454</name>
</gene>
<dbReference type="InterPro" id="IPR029039">
    <property type="entry name" value="Flavoprotein-like_sf"/>
</dbReference>
<dbReference type="STRING" id="363754.RHSP_54454"/>